<sequence>MEVDFSLFSSDSSDDELEQMGLVLLRAHSMVADAELTGDHHSRSRRPNIDRSAEEGAQRLVTDYFADNPTYNDAQFRRRFRMSRELFVRIVQDVKAANSYFVQRADATGKLGLTSLQKCTAAMRQLAYGCPADAVDEYLRLSESTARNCLLEFCRTIVRIYEKQYLRTPNESDLRRLLDEGRSRGFPGMLGSLDCCHWEWKNCPTAWAGQYKGKEKKPTIVLEAVASYDLWIWHAFFGMPGSTNDINVLERSPLFSDLYCGRTPPVEFEVNGRAYTTGYYLADGIYPPLSKLVQTIPSPFGQKRKHFAKLQEAARKDVERAFGVLMARFANSEESCSICREDLATIMRSCIILHNMIIEHQRDASTELKESSGSTMDHYMGFEDGSFSAFLERYENVHNATVHNQLQEDLIEHLWRVRGEEE</sequence>
<protein>
    <submittedName>
        <fullName evidence="1">AAEL007906-PA</fullName>
    </submittedName>
</protein>
<dbReference type="PANTHER" id="PTHR47150">
    <property type="entry name" value="OS12G0169200 PROTEIN"/>
    <property type="match status" value="1"/>
</dbReference>
<proteinExistence type="predicted"/>
<reference evidence="1" key="2">
    <citation type="journal article" date="2007" name="Science">
        <title>Genome sequence of Aedes aegypti, a major arbovirus vector.</title>
        <authorList>
            <person name="Nene V."/>
            <person name="Wortman J.R."/>
            <person name="Lawson D."/>
            <person name="Haas B."/>
            <person name="Kodira C."/>
            <person name="Tu Z.J."/>
            <person name="Loftus B."/>
            <person name="Xi Z."/>
            <person name="Megy K."/>
            <person name="Grabherr M."/>
            <person name="Ren Q."/>
            <person name="Zdobnov E.M."/>
            <person name="Lobo N.F."/>
            <person name="Campbell K.S."/>
            <person name="Brown S.E."/>
            <person name="Bonaldo M.F."/>
            <person name="Zhu J."/>
            <person name="Sinkins S.P."/>
            <person name="Hogenkamp D.G."/>
            <person name="Amedeo P."/>
            <person name="Arensburger P."/>
            <person name="Atkinson P.W."/>
            <person name="Bidwell S."/>
            <person name="Biedler J."/>
            <person name="Birney E."/>
            <person name="Bruggner R.V."/>
            <person name="Costas J."/>
            <person name="Coy M.R."/>
            <person name="Crabtree J."/>
            <person name="Crawford M."/>
            <person name="Debruyn B."/>
            <person name="Decaprio D."/>
            <person name="Eiglmeier K."/>
            <person name="Eisenstadt E."/>
            <person name="El-Dorry H."/>
            <person name="Gelbart W.M."/>
            <person name="Gomes S.L."/>
            <person name="Hammond M."/>
            <person name="Hannick L.I."/>
            <person name="Hogan J.R."/>
            <person name="Holmes M.H."/>
            <person name="Jaffe D."/>
            <person name="Johnston J.S."/>
            <person name="Kennedy R.C."/>
            <person name="Koo H."/>
            <person name="Kravitz S."/>
            <person name="Kriventseva E.V."/>
            <person name="Kulp D."/>
            <person name="Labutti K."/>
            <person name="Lee E."/>
            <person name="Li S."/>
            <person name="Lovin D.D."/>
            <person name="Mao C."/>
            <person name="Mauceli E."/>
            <person name="Menck C.F."/>
            <person name="Miller J.R."/>
            <person name="Montgomery P."/>
            <person name="Mori A."/>
            <person name="Nascimento A.L."/>
            <person name="Naveira H.F."/>
            <person name="Nusbaum C."/>
            <person name="O'leary S."/>
            <person name="Orvis J."/>
            <person name="Pertea M."/>
            <person name="Quesneville H."/>
            <person name="Reidenbach K.R."/>
            <person name="Rogers Y.H."/>
            <person name="Roth C.W."/>
            <person name="Schneider J.R."/>
            <person name="Schatz M."/>
            <person name="Shumway M."/>
            <person name="Stanke M."/>
            <person name="Stinson E.O."/>
            <person name="Tubio J.M."/>
            <person name="Vanzee J.P."/>
            <person name="Verjovski-Almeida S."/>
            <person name="Werner D."/>
            <person name="White O."/>
            <person name="Wyder S."/>
            <person name="Zeng Q."/>
            <person name="Zhao Q."/>
            <person name="Zhao Y."/>
            <person name="Hill C.A."/>
            <person name="Raikhel A.S."/>
            <person name="Soares M.B."/>
            <person name="Knudson D.L."/>
            <person name="Lee N.H."/>
            <person name="Galagan J."/>
            <person name="Salzberg S.L."/>
            <person name="Paulsen I.T."/>
            <person name="Dimopoulos G."/>
            <person name="Collins F.H."/>
            <person name="Birren B."/>
            <person name="Fraser-Liggett C.M."/>
            <person name="Severson D.W."/>
        </authorList>
    </citation>
    <scope>NUCLEOTIDE SEQUENCE [LARGE SCALE GENOMIC DNA]</scope>
    <source>
        <strain evidence="1">Liverpool</strain>
    </source>
</reference>
<dbReference type="HOGENOM" id="CLU_012390_1_0_1"/>
<evidence type="ECO:0000313" key="1">
    <source>
        <dbReference type="EMBL" id="EAT40365.1"/>
    </source>
</evidence>
<reference evidence="1" key="1">
    <citation type="submission" date="2005-10" db="EMBL/GenBank/DDBJ databases">
        <authorList>
            <person name="Loftus B.J."/>
            <person name="Nene V.M."/>
            <person name="Hannick L.I."/>
            <person name="Bidwell S."/>
            <person name="Haas B."/>
            <person name="Amedeo P."/>
            <person name="Orvis J."/>
            <person name="Wortman J.R."/>
            <person name="White O.R."/>
            <person name="Salzberg S."/>
            <person name="Shumway M."/>
            <person name="Koo H."/>
            <person name="Zhao Y."/>
            <person name="Holmes M."/>
            <person name="Miller J."/>
            <person name="Schatz M."/>
            <person name="Pop M."/>
            <person name="Pai G."/>
            <person name="Utterback T."/>
            <person name="Rogers Y.-H."/>
            <person name="Kravitz S."/>
            <person name="Fraser C.M."/>
        </authorList>
    </citation>
    <scope>NUCLEOTIDE SEQUENCE</scope>
    <source>
        <strain evidence="1">Liverpool</strain>
    </source>
</reference>
<dbReference type="VEuPathDB" id="VectorBase:AAEL026361"/>
<dbReference type="EMBL" id="CH477473">
    <property type="protein sequence ID" value="EAT40365.1"/>
    <property type="molecule type" value="Genomic_DNA"/>
</dbReference>
<dbReference type="InterPro" id="IPR006912">
    <property type="entry name" value="Harbinger_derived_prot"/>
</dbReference>
<dbReference type="OMA" id="MEDYFVE"/>
<dbReference type="PhylomeDB" id="Q170H7"/>
<evidence type="ECO:0000313" key="2">
    <source>
        <dbReference type="Proteomes" id="UP000682892"/>
    </source>
</evidence>
<dbReference type="eggNOG" id="KOG4585">
    <property type="taxonomic scope" value="Eukaryota"/>
</dbReference>
<dbReference type="AlphaFoldDB" id="Q170H7"/>
<accession>Q170H7</accession>
<dbReference type="PaxDb" id="7159-AAEL007906-PA"/>
<name>Q170H7_AEDAE</name>
<gene>
    <name evidence="1" type="ORF">AaeL_AAEL007906</name>
</gene>
<reference evidence="1" key="3">
    <citation type="submission" date="2012-09" db="EMBL/GenBank/DDBJ databases">
        <authorList>
            <consortium name="VectorBase"/>
        </authorList>
    </citation>
    <scope>NUCLEOTIDE SEQUENCE</scope>
    <source>
        <strain evidence="1">Liverpool</strain>
    </source>
</reference>
<dbReference type="PANTHER" id="PTHR47150:SF5">
    <property type="entry name" value="OS07G0546750 PROTEIN"/>
    <property type="match status" value="1"/>
</dbReference>
<dbReference type="Pfam" id="PF04827">
    <property type="entry name" value="Plant_tran"/>
    <property type="match status" value="1"/>
</dbReference>
<organism evidence="1 2">
    <name type="scientific">Aedes aegypti</name>
    <name type="common">Yellowfever mosquito</name>
    <name type="synonym">Culex aegypti</name>
    <dbReference type="NCBI Taxonomy" id="7159"/>
    <lineage>
        <taxon>Eukaryota</taxon>
        <taxon>Metazoa</taxon>
        <taxon>Ecdysozoa</taxon>
        <taxon>Arthropoda</taxon>
        <taxon>Hexapoda</taxon>
        <taxon>Insecta</taxon>
        <taxon>Pterygota</taxon>
        <taxon>Neoptera</taxon>
        <taxon>Endopterygota</taxon>
        <taxon>Diptera</taxon>
        <taxon>Nematocera</taxon>
        <taxon>Culicoidea</taxon>
        <taxon>Culicidae</taxon>
        <taxon>Culicinae</taxon>
        <taxon>Aedini</taxon>
        <taxon>Aedes</taxon>
        <taxon>Stegomyia</taxon>
    </lineage>
</organism>
<dbReference type="STRING" id="7159.Q170H7"/>
<dbReference type="Proteomes" id="UP000682892">
    <property type="component" value="Chromosome 3"/>
</dbReference>